<dbReference type="OrthoDB" id="6111975at2"/>
<dbReference type="PANTHER" id="PTHR43289">
    <property type="entry name" value="MITOGEN-ACTIVATED PROTEIN KINASE KINASE KINASE 20-RELATED"/>
    <property type="match status" value="1"/>
</dbReference>
<dbReference type="InterPro" id="IPR000719">
    <property type="entry name" value="Prot_kinase_dom"/>
</dbReference>
<dbReference type="PANTHER" id="PTHR43289:SF34">
    <property type="entry name" value="SERINE_THREONINE-PROTEIN KINASE YBDM-RELATED"/>
    <property type="match status" value="1"/>
</dbReference>
<dbReference type="Gene3D" id="1.10.510.10">
    <property type="entry name" value="Transferase(Phosphotransferase) domain 1"/>
    <property type="match status" value="1"/>
</dbReference>
<dbReference type="InterPro" id="IPR011009">
    <property type="entry name" value="Kinase-like_dom_sf"/>
</dbReference>
<keyword evidence="8" id="KW-1185">Reference proteome</keyword>
<evidence type="ECO:0000313" key="8">
    <source>
        <dbReference type="Proteomes" id="UP000320672"/>
    </source>
</evidence>
<dbReference type="SMART" id="SM00220">
    <property type="entry name" value="S_TKc"/>
    <property type="match status" value="1"/>
</dbReference>
<dbReference type="SUPFAM" id="SSF56112">
    <property type="entry name" value="Protein kinase-like (PK-like)"/>
    <property type="match status" value="1"/>
</dbReference>
<dbReference type="PROSITE" id="PS00107">
    <property type="entry name" value="PROTEIN_KINASE_ATP"/>
    <property type="match status" value="1"/>
</dbReference>
<feature type="domain" description="Protein kinase" evidence="6">
    <location>
        <begin position="38"/>
        <end position="297"/>
    </location>
</feature>
<dbReference type="PROSITE" id="PS50011">
    <property type="entry name" value="PROTEIN_KINASE_DOM"/>
    <property type="match status" value="1"/>
</dbReference>
<feature type="binding site" evidence="5">
    <location>
        <position position="67"/>
    </location>
    <ligand>
        <name>ATP</name>
        <dbReference type="ChEBI" id="CHEBI:30616"/>
    </ligand>
</feature>
<dbReference type="EMBL" id="CP036262">
    <property type="protein sequence ID" value="QDS96145.1"/>
    <property type="molecule type" value="Genomic_DNA"/>
</dbReference>
<evidence type="ECO:0000256" key="3">
    <source>
        <dbReference type="ARBA" id="ARBA00022777"/>
    </source>
</evidence>
<dbReference type="InterPro" id="IPR017441">
    <property type="entry name" value="Protein_kinase_ATP_BS"/>
</dbReference>
<dbReference type="GO" id="GO:0004674">
    <property type="term" value="F:protein serine/threonine kinase activity"/>
    <property type="evidence" value="ECO:0007669"/>
    <property type="project" value="UniProtKB-EC"/>
</dbReference>
<evidence type="ECO:0000313" key="7">
    <source>
        <dbReference type="EMBL" id="QDS96145.1"/>
    </source>
</evidence>
<dbReference type="CDD" id="cd14014">
    <property type="entry name" value="STKc_PknB_like"/>
    <property type="match status" value="1"/>
</dbReference>
<dbReference type="Pfam" id="PF00069">
    <property type="entry name" value="Pkinase"/>
    <property type="match status" value="1"/>
</dbReference>
<dbReference type="AlphaFoldDB" id="A0A517MMN4"/>
<dbReference type="GO" id="GO:0005524">
    <property type="term" value="F:ATP binding"/>
    <property type="evidence" value="ECO:0007669"/>
    <property type="project" value="UniProtKB-UniRule"/>
</dbReference>
<dbReference type="Gene3D" id="3.30.200.20">
    <property type="entry name" value="Phosphorylase Kinase, domain 1"/>
    <property type="match status" value="1"/>
</dbReference>
<evidence type="ECO:0000256" key="5">
    <source>
        <dbReference type="PROSITE-ProRule" id="PRU10141"/>
    </source>
</evidence>
<reference evidence="7 8" key="1">
    <citation type="submission" date="2019-02" db="EMBL/GenBank/DDBJ databases">
        <title>Deep-cultivation of Planctomycetes and their phenomic and genomic characterization uncovers novel biology.</title>
        <authorList>
            <person name="Wiegand S."/>
            <person name="Jogler M."/>
            <person name="Boedeker C."/>
            <person name="Pinto D."/>
            <person name="Vollmers J."/>
            <person name="Rivas-Marin E."/>
            <person name="Kohn T."/>
            <person name="Peeters S.H."/>
            <person name="Heuer A."/>
            <person name="Rast P."/>
            <person name="Oberbeckmann S."/>
            <person name="Bunk B."/>
            <person name="Jeske O."/>
            <person name="Meyerdierks A."/>
            <person name="Storesund J.E."/>
            <person name="Kallscheuer N."/>
            <person name="Luecker S."/>
            <person name="Lage O.M."/>
            <person name="Pohl T."/>
            <person name="Merkel B.J."/>
            <person name="Hornburger P."/>
            <person name="Mueller R.-W."/>
            <person name="Bruemmer F."/>
            <person name="Labrenz M."/>
            <person name="Spormann A.M."/>
            <person name="Op den Camp H."/>
            <person name="Overmann J."/>
            <person name="Amann R."/>
            <person name="Jetten M.S.M."/>
            <person name="Mascher T."/>
            <person name="Medema M.H."/>
            <person name="Devos D.P."/>
            <person name="Kaster A.-K."/>
            <person name="Ovreas L."/>
            <person name="Rohde M."/>
            <person name="Galperin M.Y."/>
            <person name="Jogler C."/>
        </authorList>
    </citation>
    <scope>NUCLEOTIDE SEQUENCE [LARGE SCALE GENOMIC DNA]</scope>
    <source>
        <strain evidence="7 8">FF011L</strain>
    </source>
</reference>
<evidence type="ECO:0000256" key="2">
    <source>
        <dbReference type="ARBA" id="ARBA00022741"/>
    </source>
</evidence>
<keyword evidence="3 7" id="KW-0418">Kinase</keyword>
<sequence length="728" mass="79179">MRQCDLLVKIDAMADASSKNDFLEPPRQTGELGRLGPYRVLSIIGSGGMGRVFLAQDTRLQRDIALKVMNERFAATPNSRHRFLDEARAMAAIDSDYVVRIYEVGQHNQTPFMAMELLEGESLEDRNASKPKFSPSELIQLACQLCDGLAAAHARGIIHRDIKPANIWLEVPSGRPKILDFGLALAGAPAAQLTGRGSVVGTPGYLSPEQARNERLDDRSDLYSLGVVLFELCTGRLPFEEKVVPMMLIAIIAHQTPSPLDFNPNIPLPLAELIERMLSKEARDRPASAAELKQELLAVQESLLSESQAALRIVTDSEITKTGSSLNRAKSRPERVPLKWLASPVALSIIGGSFLTVLLVILGLKVLYPAVDIPATDNQGRSSAVAAPKSLPPLLPGQLAALQLQQARLLETEIGVGDLGEVTFDIVNQAVGREDDPVRLYADRPTLVACQLYLASQNGIRRDGYAMPLRRRPSQLPQPGKKTSCTIHFETATIPVGLYQAIVALETPRGSVIHEVALPLRLVPNLRSEPLDGYEIVRTWTGDGADTTVGKKSEKDLGVAKSLILAGTADDSADKQQLIFLKFDLRRIEGLEKRMRHVVLTLTLAEPSPQEMFAVRAYAVRDRIADDWKESGEGRLDLENASMVDGFGELDFLGTSKGDNTGGVLSGQVDSVRLFGAELDDAVRSAGDFLTLVFVAAHTPSKPLQFVAKESDPEKAPALALKLEAESL</sequence>
<keyword evidence="4 5" id="KW-0067">ATP-binding</keyword>
<keyword evidence="1 7" id="KW-0808">Transferase</keyword>
<gene>
    <name evidence="7" type="primary">prkC_15</name>
    <name evidence="7" type="ORF">FF011L_49530</name>
</gene>
<dbReference type="EC" id="2.7.11.1" evidence="7"/>
<keyword evidence="2 5" id="KW-0547">Nucleotide-binding</keyword>
<protein>
    <submittedName>
        <fullName evidence="7">Serine/threonine-protein kinase PrkC</fullName>
        <ecNumber evidence="7">2.7.11.1</ecNumber>
    </submittedName>
</protein>
<accession>A0A517MMN4</accession>
<proteinExistence type="predicted"/>
<dbReference type="KEGG" id="rml:FF011L_49530"/>
<name>A0A517MMN4_9BACT</name>
<evidence type="ECO:0000256" key="1">
    <source>
        <dbReference type="ARBA" id="ARBA00022679"/>
    </source>
</evidence>
<dbReference type="Proteomes" id="UP000320672">
    <property type="component" value="Chromosome"/>
</dbReference>
<evidence type="ECO:0000259" key="6">
    <source>
        <dbReference type="PROSITE" id="PS50011"/>
    </source>
</evidence>
<evidence type="ECO:0000256" key="4">
    <source>
        <dbReference type="ARBA" id="ARBA00022840"/>
    </source>
</evidence>
<organism evidence="7 8">
    <name type="scientific">Roseimaritima multifibrata</name>
    <dbReference type="NCBI Taxonomy" id="1930274"/>
    <lineage>
        <taxon>Bacteria</taxon>
        <taxon>Pseudomonadati</taxon>
        <taxon>Planctomycetota</taxon>
        <taxon>Planctomycetia</taxon>
        <taxon>Pirellulales</taxon>
        <taxon>Pirellulaceae</taxon>
        <taxon>Roseimaritima</taxon>
    </lineage>
</organism>